<protein>
    <submittedName>
        <fullName evidence="2">Uncharacterized protein</fullName>
    </submittedName>
</protein>
<sequence length="240" mass="25007">MVLINRAAHGLALGAALHAPHHPSASPASPFRQAPDSSGSCRIPAMAPPKPVRGVADAGRGTGMERAMTTLRAMLLLAGLTLLPGCLQSSLDLSTQASPVTALLPGQYVEVLSDQEYRVTESGGLYSALSSGRNAQPIRIRFYGVAGSPAMIVQSLPSGSGSHQYAFALFSGDTIVLFEQAFGSNASAVPAQFAAAVQIGQSPTGITMRNPAMTRQVLEALARQGNTNRHVIAVYRRTGD</sequence>
<evidence type="ECO:0000313" key="3">
    <source>
        <dbReference type="Proteomes" id="UP000475385"/>
    </source>
</evidence>
<organism evidence="2 3">
    <name type="scientific">Falsiroseomonas algicola</name>
    <dbReference type="NCBI Taxonomy" id="2716930"/>
    <lineage>
        <taxon>Bacteria</taxon>
        <taxon>Pseudomonadati</taxon>
        <taxon>Pseudomonadota</taxon>
        <taxon>Alphaproteobacteria</taxon>
        <taxon>Acetobacterales</taxon>
        <taxon>Roseomonadaceae</taxon>
        <taxon>Falsiroseomonas</taxon>
    </lineage>
</organism>
<evidence type="ECO:0000256" key="1">
    <source>
        <dbReference type="SAM" id="MobiDB-lite"/>
    </source>
</evidence>
<dbReference type="EMBL" id="JAAIKB010000007">
    <property type="protein sequence ID" value="NGM22065.1"/>
    <property type="molecule type" value="Genomic_DNA"/>
</dbReference>
<feature type="region of interest" description="Disordered" evidence="1">
    <location>
        <begin position="22"/>
        <end position="56"/>
    </location>
</feature>
<keyword evidence="3" id="KW-1185">Reference proteome</keyword>
<comment type="caution">
    <text evidence="2">The sequence shown here is derived from an EMBL/GenBank/DDBJ whole genome shotgun (WGS) entry which is preliminary data.</text>
</comment>
<proteinExistence type="predicted"/>
<gene>
    <name evidence="2" type="ORF">G3576_18720</name>
</gene>
<name>A0A6M1LNV7_9PROT</name>
<dbReference type="RefSeq" id="WP_164695956.1">
    <property type="nucleotide sequence ID" value="NZ_JAAIKB010000007.1"/>
</dbReference>
<evidence type="ECO:0000313" key="2">
    <source>
        <dbReference type="EMBL" id="NGM22065.1"/>
    </source>
</evidence>
<dbReference type="Proteomes" id="UP000475385">
    <property type="component" value="Unassembled WGS sequence"/>
</dbReference>
<dbReference type="AlphaFoldDB" id="A0A6M1LNV7"/>
<accession>A0A6M1LNV7</accession>
<reference evidence="2 3" key="1">
    <citation type="submission" date="2020-03" db="EMBL/GenBank/DDBJ databases">
        <title>Roseomonas stagni sp. nov., isolated from pond water in Japan.</title>
        <authorList>
            <person name="Furuhata K."/>
            <person name="Miyamoto H."/>
            <person name="Goto K."/>
        </authorList>
    </citation>
    <scope>NUCLEOTIDE SEQUENCE [LARGE SCALE GENOMIC DNA]</scope>
    <source>
        <strain evidence="2 3">PeD5</strain>
    </source>
</reference>